<protein>
    <submittedName>
        <fullName evidence="1">Uncharacterized protein</fullName>
    </submittedName>
</protein>
<organism evidence="1 2">
    <name type="scientific">Colletotrichum kahawae</name>
    <name type="common">Coffee berry disease fungus</name>
    <dbReference type="NCBI Taxonomy" id="34407"/>
    <lineage>
        <taxon>Eukaryota</taxon>
        <taxon>Fungi</taxon>
        <taxon>Dikarya</taxon>
        <taxon>Ascomycota</taxon>
        <taxon>Pezizomycotina</taxon>
        <taxon>Sordariomycetes</taxon>
        <taxon>Hypocreomycetidae</taxon>
        <taxon>Glomerellales</taxon>
        <taxon>Glomerellaceae</taxon>
        <taxon>Colletotrichum</taxon>
        <taxon>Colletotrichum gloeosporioides species complex</taxon>
    </lineage>
</organism>
<gene>
    <name evidence="1" type="ORF">CKAH01_02881</name>
</gene>
<proteinExistence type="predicted"/>
<reference evidence="1" key="1">
    <citation type="submission" date="2023-02" db="EMBL/GenBank/DDBJ databases">
        <title>Colletotrichum kahawae CIFC_Que2 genome sequencing and assembly.</title>
        <authorList>
            <person name="Baroncelli R."/>
        </authorList>
    </citation>
    <scope>NUCLEOTIDE SEQUENCE</scope>
    <source>
        <strain evidence="1">CIFC_Que2</strain>
    </source>
</reference>
<dbReference type="PROSITE" id="PS51257">
    <property type="entry name" value="PROKAR_LIPOPROTEIN"/>
    <property type="match status" value="1"/>
</dbReference>
<dbReference type="Proteomes" id="UP001281614">
    <property type="component" value="Unassembled WGS sequence"/>
</dbReference>
<dbReference type="AlphaFoldDB" id="A0AAD9XWM8"/>
<name>A0AAD9XWM8_COLKA</name>
<dbReference type="EMBL" id="VYYT01000876">
    <property type="protein sequence ID" value="KAK2728831.1"/>
    <property type="molecule type" value="Genomic_DNA"/>
</dbReference>
<keyword evidence="2" id="KW-1185">Reference proteome</keyword>
<sequence length="68" mass="7000">MLAKISHGISSDAATVYAVSASCRDVMKDTRGGWLVSLKGHISAGPGTSEFPLCPPPADLDLLTADLS</sequence>
<accession>A0AAD9XWM8</accession>
<comment type="caution">
    <text evidence="1">The sequence shown here is derived from an EMBL/GenBank/DDBJ whole genome shotgun (WGS) entry which is preliminary data.</text>
</comment>
<evidence type="ECO:0000313" key="1">
    <source>
        <dbReference type="EMBL" id="KAK2728831.1"/>
    </source>
</evidence>
<evidence type="ECO:0000313" key="2">
    <source>
        <dbReference type="Proteomes" id="UP001281614"/>
    </source>
</evidence>